<accession>A0A314YJ67</accession>
<dbReference type="AlphaFoldDB" id="A0A314YJ67"/>
<keyword evidence="8" id="KW-1185">Reference proteome</keyword>
<dbReference type="Gene3D" id="1.10.246.220">
    <property type="match status" value="1"/>
</dbReference>
<dbReference type="GO" id="GO:0003691">
    <property type="term" value="F:double-stranded telomeric DNA binding"/>
    <property type="evidence" value="ECO:0007669"/>
    <property type="project" value="InterPro"/>
</dbReference>
<dbReference type="PANTHER" id="PTHR46267:SF3">
    <property type="entry name" value="TELOMERE REPEAT-BINDING FACTOR 4-RELATED"/>
    <property type="match status" value="1"/>
</dbReference>
<reference evidence="7 8" key="1">
    <citation type="submission" date="2018-02" db="EMBL/GenBank/DDBJ databases">
        <title>Draft genome of wild Prunus yedoensis var. nudiflora.</title>
        <authorList>
            <person name="Baek S."/>
            <person name="Kim J.-H."/>
            <person name="Choi K."/>
            <person name="Kim G.-B."/>
            <person name="Cho A."/>
            <person name="Jang H."/>
            <person name="Shin C.-H."/>
            <person name="Yu H.-J."/>
            <person name="Mun J.-H."/>
        </authorList>
    </citation>
    <scope>NUCLEOTIDE SEQUENCE [LARGE SCALE GENOMIC DNA]</scope>
    <source>
        <strain evidence="8">cv. Jeju island</strain>
        <tissue evidence="7">Leaf</tissue>
    </source>
</reference>
<keyword evidence="3" id="KW-0158">Chromosome</keyword>
<keyword evidence="5" id="KW-0539">Nucleus</keyword>
<dbReference type="Proteomes" id="UP000250321">
    <property type="component" value="Unassembled WGS sequence"/>
</dbReference>
<evidence type="ECO:0000256" key="3">
    <source>
        <dbReference type="ARBA" id="ARBA00022454"/>
    </source>
</evidence>
<name>A0A314YJ67_PRUYE</name>
<protein>
    <submittedName>
        <fullName evidence="7">Telomere repeat-binding factor 4</fullName>
    </submittedName>
</protein>
<feature type="compositionally biased region" description="Polar residues" evidence="6">
    <location>
        <begin position="57"/>
        <end position="69"/>
    </location>
</feature>
<comment type="caution">
    <text evidence="7">The sequence shown here is derived from an EMBL/GenBank/DDBJ whole genome shotgun (WGS) entry which is preliminary data.</text>
</comment>
<organism evidence="7 8">
    <name type="scientific">Prunus yedoensis var. nudiflora</name>
    <dbReference type="NCBI Taxonomy" id="2094558"/>
    <lineage>
        <taxon>Eukaryota</taxon>
        <taxon>Viridiplantae</taxon>
        <taxon>Streptophyta</taxon>
        <taxon>Embryophyta</taxon>
        <taxon>Tracheophyta</taxon>
        <taxon>Spermatophyta</taxon>
        <taxon>Magnoliopsida</taxon>
        <taxon>eudicotyledons</taxon>
        <taxon>Gunneridae</taxon>
        <taxon>Pentapetalae</taxon>
        <taxon>rosids</taxon>
        <taxon>fabids</taxon>
        <taxon>Rosales</taxon>
        <taxon>Rosaceae</taxon>
        <taxon>Amygdaloideae</taxon>
        <taxon>Amygdaleae</taxon>
        <taxon>Prunus</taxon>
    </lineage>
</organism>
<evidence type="ECO:0000256" key="2">
    <source>
        <dbReference type="ARBA" id="ARBA00004286"/>
    </source>
</evidence>
<evidence type="ECO:0000256" key="1">
    <source>
        <dbReference type="ARBA" id="ARBA00004123"/>
    </source>
</evidence>
<evidence type="ECO:0000256" key="5">
    <source>
        <dbReference type="ARBA" id="ARBA00023242"/>
    </source>
</evidence>
<dbReference type="PANTHER" id="PTHR46267">
    <property type="entry name" value="SINGLE MYB HISTONE 4"/>
    <property type="match status" value="1"/>
</dbReference>
<evidence type="ECO:0000313" key="8">
    <source>
        <dbReference type="Proteomes" id="UP000250321"/>
    </source>
</evidence>
<gene>
    <name evidence="7" type="ORF">Pyn_02784</name>
</gene>
<dbReference type="EMBL" id="PJQY01000999">
    <property type="protein sequence ID" value="PQQ06150.1"/>
    <property type="molecule type" value="Genomic_DNA"/>
</dbReference>
<evidence type="ECO:0000256" key="6">
    <source>
        <dbReference type="SAM" id="MobiDB-lite"/>
    </source>
</evidence>
<evidence type="ECO:0000256" key="4">
    <source>
        <dbReference type="ARBA" id="ARBA00023125"/>
    </source>
</evidence>
<dbReference type="GO" id="GO:0005634">
    <property type="term" value="C:nucleus"/>
    <property type="evidence" value="ECO:0007669"/>
    <property type="project" value="UniProtKB-SubCell"/>
</dbReference>
<dbReference type="STRING" id="2094558.A0A314YJ67"/>
<dbReference type="GO" id="GO:0005694">
    <property type="term" value="C:chromosome"/>
    <property type="evidence" value="ECO:0007669"/>
    <property type="project" value="UniProtKB-SubCell"/>
</dbReference>
<keyword evidence="4" id="KW-0238">DNA-binding</keyword>
<dbReference type="OrthoDB" id="608866at2759"/>
<comment type="subcellular location">
    <subcellularLocation>
        <location evidence="2">Chromosome</location>
    </subcellularLocation>
    <subcellularLocation>
        <location evidence="1">Nucleus</location>
    </subcellularLocation>
</comment>
<proteinExistence type="predicted"/>
<feature type="region of interest" description="Disordered" evidence="6">
    <location>
        <begin position="56"/>
        <end position="75"/>
    </location>
</feature>
<dbReference type="InterPro" id="IPR044597">
    <property type="entry name" value="SMH1-6"/>
</dbReference>
<evidence type="ECO:0000313" key="7">
    <source>
        <dbReference type="EMBL" id="PQQ06150.1"/>
    </source>
</evidence>
<sequence length="75" mass="8260">MEKTKSKNGRRRRKEGLLAGVASTARASGKNILKDPEFAHVLIHRSNIDLKDKWRNLSVSTSGHGSKGQTKGYKG</sequence>